<dbReference type="EMBL" id="BAFH01000003">
    <property type="protein sequence ID" value="GAB63116.1"/>
    <property type="molecule type" value="Genomic_DNA"/>
</dbReference>
<evidence type="ECO:0000313" key="1">
    <source>
        <dbReference type="EMBL" id="GAB63116.1"/>
    </source>
</evidence>
<dbReference type="Proteomes" id="UP000002985">
    <property type="component" value="Unassembled WGS sequence"/>
</dbReference>
<organism evidence="1 2">
    <name type="scientific">Candidatus Jettenia caeni</name>
    <dbReference type="NCBI Taxonomy" id="247490"/>
    <lineage>
        <taxon>Bacteria</taxon>
        <taxon>Pseudomonadati</taxon>
        <taxon>Planctomycetota</taxon>
        <taxon>Candidatus Brocadiia</taxon>
        <taxon>Candidatus Brocadiales</taxon>
        <taxon>Candidatus Brocadiaceae</taxon>
        <taxon>Candidatus Jettenia</taxon>
    </lineage>
</organism>
<comment type="caution">
    <text evidence="1">The sequence shown here is derived from an EMBL/GenBank/DDBJ whole genome shotgun (WGS) entry which is preliminary data.</text>
</comment>
<reference evidence="1 2" key="1">
    <citation type="journal article" date="2012" name="FEBS Lett.">
        <title>Anammox organism KSU-1 expresses a NirK-type copper-containing nitrite reductase instead of a NirS-type with cytochrome cd1.</title>
        <authorList>
            <person name="Hira D."/>
            <person name="Toh H."/>
            <person name="Migita C.T."/>
            <person name="Okubo H."/>
            <person name="Nishiyama T."/>
            <person name="Hattori M."/>
            <person name="Furukawa K."/>
            <person name="Fujii T."/>
        </authorList>
    </citation>
    <scope>NUCLEOTIDE SEQUENCE [LARGE SCALE GENOMIC DNA]</scope>
</reference>
<dbReference type="STRING" id="247490.KSU1_C1520"/>
<name>I3IN21_9BACT</name>
<proteinExistence type="predicted"/>
<accession>I3IN21</accession>
<sequence length="92" mass="10489">MDYTLVLTEAEDIVLTKTVSKVNQEGLKNDPEYSAINNAEYLQNILNTMVLSWTKIQQEEDAITNWEKLKQLSAEKQAYLLNLLNQEAQNAG</sequence>
<dbReference type="AlphaFoldDB" id="I3IN21"/>
<evidence type="ECO:0000313" key="2">
    <source>
        <dbReference type="Proteomes" id="UP000002985"/>
    </source>
</evidence>
<gene>
    <name evidence="1" type="ORF">KSU1_C1520</name>
</gene>
<keyword evidence="2" id="KW-1185">Reference proteome</keyword>
<protein>
    <submittedName>
        <fullName evidence="1">Uncharacterized protein</fullName>
    </submittedName>
</protein>